<evidence type="ECO:0000313" key="1">
    <source>
        <dbReference type="EMBL" id="PPK67062.1"/>
    </source>
</evidence>
<accession>A0A2S6GP88</accession>
<protein>
    <submittedName>
        <fullName evidence="1">Protein phosphatase 2C-like protein</fullName>
    </submittedName>
</protein>
<gene>
    <name evidence="1" type="ORF">CLV40_10859</name>
</gene>
<reference evidence="1 2" key="1">
    <citation type="submission" date="2018-02" db="EMBL/GenBank/DDBJ databases">
        <title>Genomic Encyclopedia of Archaeal and Bacterial Type Strains, Phase II (KMG-II): from individual species to whole genera.</title>
        <authorList>
            <person name="Goeker M."/>
        </authorList>
    </citation>
    <scope>NUCLEOTIDE SEQUENCE [LARGE SCALE GENOMIC DNA]</scope>
    <source>
        <strain evidence="1 2">YU 961-1</strain>
    </source>
</reference>
<keyword evidence="2" id="KW-1185">Reference proteome</keyword>
<dbReference type="EMBL" id="PTIX01000008">
    <property type="protein sequence ID" value="PPK67062.1"/>
    <property type="molecule type" value="Genomic_DNA"/>
</dbReference>
<comment type="caution">
    <text evidence="1">The sequence shown here is derived from an EMBL/GenBank/DDBJ whole genome shotgun (WGS) entry which is preliminary data.</text>
</comment>
<organism evidence="1 2">
    <name type="scientific">Actinokineospora auranticolor</name>
    <dbReference type="NCBI Taxonomy" id="155976"/>
    <lineage>
        <taxon>Bacteria</taxon>
        <taxon>Bacillati</taxon>
        <taxon>Actinomycetota</taxon>
        <taxon>Actinomycetes</taxon>
        <taxon>Pseudonocardiales</taxon>
        <taxon>Pseudonocardiaceae</taxon>
        <taxon>Actinokineospora</taxon>
    </lineage>
</organism>
<sequence>MADGVGDGETAAEAARWATLSVRRWFQHRLARDEPSGPVRFVGELLGEVDRDVAKRASGAAGFRVSLAVALVPTGVRPGGEVAAVVGRIGATTGWVVRPSGPEPVFPARSTDPMPQGGAQQVRPVAVRDGEVLAVTSCGLAGRAQPEQALPYLSSAWAVPPSPLRFLETVAVRREDRVADRAAAVAWVGHFEPR</sequence>
<evidence type="ECO:0000313" key="2">
    <source>
        <dbReference type="Proteomes" id="UP000239203"/>
    </source>
</evidence>
<name>A0A2S6GP88_9PSEU</name>
<proteinExistence type="predicted"/>
<dbReference type="AlphaFoldDB" id="A0A2S6GP88"/>
<dbReference type="Proteomes" id="UP000239203">
    <property type="component" value="Unassembled WGS sequence"/>
</dbReference>